<evidence type="ECO:0000313" key="3">
    <source>
        <dbReference type="EMBL" id="QJQ02803.1"/>
    </source>
</evidence>
<protein>
    <submittedName>
        <fullName evidence="3">NAD(P)-dependent oxidoreductase</fullName>
    </submittedName>
</protein>
<evidence type="ECO:0000256" key="2">
    <source>
        <dbReference type="ARBA" id="ARBA00023002"/>
    </source>
</evidence>
<dbReference type="RefSeq" id="WP_017452391.1">
    <property type="nucleotide sequence ID" value="NZ_CP008956.1"/>
</dbReference>
<dbReference type="CDD" id="cd05233">
    <property type="entry name" value="SDR_c"/>
    <property type="match status" value="1"/>
</dbReference>
<dbReference type="EMBL" id="CP008956">
    <property type="protein sequence ID" value="QJQ02803.1"/>
    <property type="molecule type" value="Genomic_DNA"/>
</dbReference>
<keyword evidence="2" id="KW-0560">Oxidoreductase</keyword>
<dbReference type="InterPro" id="IPR020904">
    <property type="entry name" value="Sc_DH/Rdtase_CS"/>
</dbReference>
<dbReference type="FunFam" id="3.40.50.720:FF:000084">
    <property type="entry name" value="Short-chain dehydrogenase reductase"/>
    <property type="match status" value="1"/>
</dbReference>
<dbReference type="InterPro" id="IPR036291">
    <property type="entry name" value="NAD(P)-bd_dom_sf"/>
</dbReference>
<sequence length="266" mass="28528">MDKLMQDRAIIVTGAGSVGEGWGNGKAAAVLYARQGGRVLAVDRSIQAALETQDIIRREGGVCEVLAVDVSRSDEVKAMAEAAMDHFGRVDVLHNNVGIAELGGAVETSEESWNRLVAVNQTSLFLTHKHVLPIMERQRKGAIVNISSVAALRWIGFPYLGYSATKAAILAFTKNVAMQYAAMGIRANCVLPGMMDTPMIREPLKAAYGGDIEQMCAQRDAQCPMGFMGDAWDVAHASLFLASDHARYITGLDMIVDGGLSLRCAG</sequence>
<reference evidence="3 4" key="1">
    <citation type="journal article" date="2012" name="J. Bacteriol.">
        <title>Genome sequence of the pathogenic Herbaspirillum seropedicae strain Os34, isolated from rice roots.</title>
        <authorList>
            <person name="Ye W."/>
            <person name="Ye S."/>
            <person name="Liu J."/>
            <person name="Chang S."/>
            <person name="Chen M."/>
            <person name="Zhu B."/>
            <person name="Guo L."/>
            <person name="An Q."/>
        </authorList>
    </citation>
    <scope>NUCLEOTIDE SEQUENCE [LARGE SCALE GENOMIC DNA]</scope>
    <source>
        <strain evidence="3 4">Os34</strain>
    </source>
</reference>
<organism evidence="3 4">
    <name type="scientific">Herbaspirillum rubrisubalbicans Os34</name>
    <dbReference type="NCBI Taxonomy" id="1235827"/>
    <lineage>
        <taxon>Bacteria</taxon>
        <taxon>Pseudomonadati</taxon>
        <taxon>Pseudomonadota</taxon>
        <taxon>Betaproteobacteria</taxon>
        <taxon>Burkholderiales</taxon>
        <taxon>Oxalobacteraceae</taxon>
        <taxon>Herbaspirillum</taxon>
    </lineage>
</organism>
<gene>
    <name evidence="3" type="ORF">C798_22005</name>
</gene>
<proteinExistence type="inferred from homology"/>
<dbReference type="Proteomes" id="UP000501648">
    <property type="component" value="Chromosome"/>
</dbReference>
<dbReference type="PANTHER" id="PTHR24321">
    <property type="entry name" value="DEHYDROGENASES, SHORT CHAIN"/>
    <property type="match status" value="1"/>
</dbReference>
<evidence type="ECO:0000256" key="1">
    <source>
        <dbReference type="ARBA" id="ARBA00006484"/>
    </source>
</evidence>
<dbReference type="PROSITE" id="PS00061">
    <property type="entry name" value="ADH_SHORT"/>
    <property type="match status" value="1"/>
</dbReference>
<name>A0A6M3ZX59_9BURK</name>
<dbReference type="Pfam" id="PF13561">
    <property type="entry name" value="adh_short_C2"/>
    <property type="match status" value="1"/>
</dbReference>
<dbReference type="AlphaFoldDB" id="A0A6M3ZX59"/>
<dbReference type="PRINTS" id="PR00081">
    <property type="entry name" value="GDHRDH"/>
</dbReference>
<dbReference type="PRINTS" id="PR00080">
    <property type="entry name" value="SDRFAMILY"/>
</dbReference>
<evidence type="ECO:0000313" key="4">
    <source>
        <dbReference type="Proteomes" id="UP000501648"/>
    </source>
</evidence>
<dbReference type="GO" id="GO:0016491">
    <property type="term" value="F:oxidoreductase activity"/>
    <property type="evidence" value="ECO:0007669"/>
    <property type="project" value="UniProtKB-KW"/>
</dbReference>
<dbReference type="InterPro" id="IPR002347">
    <property type="entry name" value="SDR_fam"/>
</dbReference>
<accession>A0A6M3ZX59</accession>
<dbReference type="SUPFAM" id="SSF51735">
    <property type="entry name" value="NAD(P)-binding Rossmann-fold domains"/>
    <property type="match status" value="1"/>
</dbReference>
<dbReference type="Gene3D" id="3.40.50.720">
    <property type="entry name" value="NAD(P)-binding Rossmann-like Domain"/>
    <property type="match status" value="1"/>
</dbReference>
<dbReference type="PANTHER" id="PTHR24321:SF15">
    <property type="entry name" value="OXIDOREDUCTASE UCPA"/>
    <property type="match status" value="1"/>
</dbReference>
<comment type="similarity">
    <text evidence="1">Belongs to the short-chain dehydrogenases/reductases (SDR) family.</text>
</comment>